<evidence type="ECO:0000313" key="2">
    <source>
        <dbReference type="Proteomes" id="UP001550044"/>
    </source>
</evidence>
<keyword evidence="1" id="KW-0378">Hydrolase</keyword>
<dbReference type="EMBL" id="JBEXIP010000009">
    <property type="protein sequence ID" value="MET8433984.1"/>
    <property type="molecule type" value="Genomic_DNA"/>
</dbReference>
<gene>
    <name evidence="1" type="ORF">ABZV61_14525</name>
</gene>
<protein>
    <submittedName>
        <fullName evidence="1">HAD-IA family hydrolase</fullName>
    </submittedName>
</protein>
<dbReference type="RefSeq" id="WP_356503919.1">
    <property type="nucleotide sequence ID" value="NZ_JBEXIP010000009.1"/>
</dbReference>
<dbReference type="PANTHER" id="PTHR43434">
    <property type="entry name" value="PHOSPHOGLYCOLATE PHOSPHATASE"/>
    <property type="match status" value="1"/>
</dbReference>
<reference evidence="1 2" key="1">
    <citation type="submission" date="2024-06" db="EMBL/GenBank/DDBJ databases">
        <title>The Natural Products Discovery Center: Release of the First 8490 Sequenced Strains for Exploring Actinobacteria Biosynthetic Diversity.</title>
        <authorList>
            <person name="Kalkreuter E."/>
            <person name="Kautsar S.A."/>
            <person name="Yang D."/>
            <person name="Bader C.D."/>
            <person name="Teijaro C.N."/>
            <person name="Fluegel L."/>
            <person name="Davis C.M."/>
            <person name="Simpson J.R."/>
            <person name="Lauterbach L."/>
            <person name="Steele A.D."/>
            <person name="Gui C."/>
            <person name="Meng S."/>
            <person name="Li G."/>
            <person name="Viehrig K."/>
            <person name="Ye F."/>
            <person name="Su P."/>
            <person name="Kiefer A.F."/>
            <person name="Nichols A."/>
            <person name="Cepeda A.J."/>
            <person name="Yan W."/>
            <person name="Fan B."/>
            <person name="Jiang Y."/>
            <person name="Adhikari A."/>
            <person name="Zheng C.-J."/>
            <person name="Schuster L."/>
            <person name="Cowan T.M."/>
            <person name="Smanski M.J."/>
            <person name="Chevrette M.G."/>
            <person name="De Carvalho L.P.S."/>
            <person name="Shen B."/>
        </authorList>
    </citation>
    <scope>NUCLEOTIDE SEQUENCE [LARGE SCALE GENOMIC DNA]</scope>
    <source>
        <strain evidence="1 2">NPDC005137</strain>
    </source>
</reference>
<sequence>MSVERATDLLSRATCVVLDFDGPVARLFAGGHEGKESVAGRIAEELLDVAASHRLEVDEMHGCTDPHAIFSCYAERAAHRGESEAWGSAAAEMQGVLTAWEIKSAEHAEPTPGAAEFMKAWAGAGRRLAVASNNHPDAIKRYLERESLSKYFVPSSVIGRNERDAALMKPNPWALNEVMRDSAAGVAAHLMVGDSATDWQTANAVGMPFIGFHRKPEKRVVLSRGGAVPVLDSMQVLADAASGLQAQVR</sequence>
<dbReference type="Proteomes" id="UP001550044">
    <property type="component" value="Unassembled WGS sequence"/>
</dbReference>
<dbReference type="PANTHER" id="PTHR43434:SF1">
    <property type="entry name" value="PHOSPHOGLYCOLATE PHOSPHATASE"/>
    <property type="match status" value="1"/>
</dbReference>
<dbReference type="InterPro" id="IPR023214">
    <property type="entry name" value="HAD_sf"/>
</dbReference>
<proteinExistence type="predicted"/>
<evidence type="ECO:0000313" key="1">
    <source>
        <dbReference type="EMBL" id="MET8433984.1"/>
    </source>
</evidence>
<dbReference type="Pfam" id="PF00702">
    <property type="entry name" value="Hydrolase"/>
    <property type="match status" value="1"/>
</dbReference>
<dbReference type="Gene3D" id="3.40.50.1000">
    <property type="entry name" value="HAD superfamily/HAD-like"/>
    <property type="match status" value="1"/>
</dbReference>
<dbReference type="InterPro" id="IPR050155">
    <property type="entry name" value="HAD-like_hydrolase_sf"/>
</dbReference>
<accession>A0ABV2U938</accession>
<keyword evidence="2" id="KW-1185">Reference proteome</keyword>
<name>A0ABV2U938_9ACTN</name>
<organism evidence="1 2">
    <name type="scientific">Streptomyces sp. 900116325</name>
    <dbReference type="NCBI Taxonomy" id="3154295"/>
    <lineage>
        <taxon>Bacteria</taxon>
        <taxon>Bacillati</taxon>
        <taxon>Actinomycetota</taxon>
        <taxon>Actinomycetes</taxon>
        <taxon>Kitasatosporales</taxon>
        <taxon>Streptomycetaceae</taxon>
        <taxon>Streptomyces</taxon>
    </lineage>
</organism>
<comment type="caution">
    <text evidence="1">The sequence shown here is derived from an EMBL/GenBank/DDBJ whole genome shotgun (WGS) entry which is preliminary data.</text>
</comment>
<dbReference type="InterPro" id="IPR036412">
    <property type="entry name" value="HAD-like_sf"/>
</dbReference>
<dbReference type="NCBIfam" id="TIGR01549">
    <property type="entry name" value="HAD-SF-IA-v1"/>
    <property type="match status" value="1"/>
</dbReference>
<dbReference type="GO" id="GO:0016787">
    <property type="term" value="F:hydrolase activity"/>
    <property type="evidence" value="ECO:0007669"/>
    <property type="project" value="UniProtKB-KW"/>
</dbReference>
<dbReference type="SUPFAM" id="SSF56784">
    <property type="entry name" value="HAD-like"/>
    <property type="match status" value="1"/>
</dbReference>
<dbReference type="InterPro" id="IPR006439">
    <property type="entry name" value="HAD-SF_hydro_IA"/>
</dbReference>